<dbReference type="AlphaFoldDB" id="A0A4V1LT21"/>
<accession>A0A4V1LT21</accession>
<dbReference type="Proteomes" id="UP000290287">
    <property type="component" value="Unassembled WGS sequence"/>
</dbReference>
<feature type="signal peptide" evidence="1">
    <location>
        <begin position="1"/>
        <end position="24"/>
    </location>
</feature>
<keyword evidence="1" id="KW-0732">Signal</keyword>
<dbReference type="OrthoDB" id="6283629at2"/>
<feature type="chain" id="PRO_5020421400" evidence="1">
    <location>
        <begin position="25"/>
        <end position="328"/>
    </location>
</feature>
<dbReference type="RefSeq" id="WP_129121842.1">
    <property type="nucleotide sequence ID" value="NZ_PEIB01000007.1"/>
</dbReference>
<sequence>MSKKNAVAIGLGALLMVAAPLANAYIYKDPGVVENRARYVEKHKKINSSYQHRKQNTWMYVDDVAKGAATGFYQAGNWLKLHNRKFTIGVGSVEFDFNPSKLNCTQGFNFNLEVGEDTVSSFSPSCDDLLNASVEYPISHYFDLIPDYFKPKVEVPLDPVGLFKLGVKFGAGVEVGADFKAGGAVGAVPSDKPFQFANGVRNPDYIFAQVEPYVDGLVTSSAYGQFGHGVAEAGVKGKLSLLKVKGKGYLEAGIRRVEADDVAGKINEEGYVKMEVKGEISGGKGKIEAYCKKLFGLIVLKADLYKWDPIWKVSRTFFKHEDKVWQSL</sequence>
<protein>
    <submittedName>
        <fullName evidence="2">Uncharacterized protein</fullName>
    </submittedName>
</protein>
<gene>
    <name evidence="2" type="ORF">CS022_08025</name>
</gene>
<proteinExistence type="predicted"/>
<name>A0A4V1LT21_9GAMM</name>
<reference evidence="2 3" key="1">
    <citation type="submission" date="2017-10" db="EMBL/GenBank/DDBJ databases">
        <title>Nyctiphanis sp. nov., isolated from the stomach of the euphausiid Nyctiphanes simplex (Hansen, 1911) in the Gulf of California.</title>
        <authorList>
            <person name="Gomez-Gil B."/>
            <person name="Aguilar-Mendez M."/>
            <person name="Lopez-Cortes A."/>
            <person name="Gomez-Gutierrez J."/>
            <person name="Roque A."/>
            <person name="Lang E."/>
            <person name="Gonzalez-Castillo A."/>
        </authorList>
    </citation>
    <scope>NUCLEOTIDE SEQUENCE [LARGE SCALE GENOMIC DNA]</scope>
    <source>
        <strain evidence="2 3">CAIM 600</strain>
    </source>
</reference>
<keyword evidence="3" id="KW-1185">Reference proteome</keyword>
<organism evidence="2 3">
    <name type="scientific">Veronia nyctiphanis</name>
    <dbReference type="NCBI Taxonomy" id="1278244"/>
    <lineage>
        <taxon>Bacteria</taxon>
        <taxon>Pseudomonadati</taxon>
        <taxon>Pseudomonadota</taxon>
        <taxon>Gammaproteobacteria</taxon>
        <taxon>Vibrionales</taxon>
        <taxon>Vibrionaceae</taxon>
        <taxon>Veronia</taxon>
    </lineage>
</organism>
<dbReference type="EMBL" id="PEIB01000007">
    <property type="protein sequence ID" value="RXJ73678.1"/>
    <property type="molecule type" value="Genomic_DNA"/>
</dbReference>
<evidence type="ECO:0000256" key="1">
    <source>
        <dbReference type="SAM" id="SignalP"/>
    </source>
</evidence>
<comment type="caution">
    <text evidence="2">The sequence shown here is derived from an EMBL/GenBank/DDBJ whole genome shotgun (WGS) entry which is preliminary data.</text>
</comment>
<evidence type="ECO:0000313" key="3">
    <source>
        <dbReference type="Proteomes" id="UP000290287"/>
    </source>
</evidence>
<evidence type="ECO:0000313" key="2">
    <source>
        <dbReference type="EMBL" id="RXJ73678.1"/>
    </source>
</evidence>